<name>A0A448XJD3_9PLAT</name>
<evidence type="ECO:0000313" key="3">
    <source>
        <dbReference type="Proteomes" id="UP000784294"/>
    </source>
</evidence>
<proteinExistence type="predicted"/>
<comment type="caution">
    <text evidence="2">The sequence shown here is derived from an EMBL/GenBank/DDBJ whole genome shotgun (WGS) entry which is preliminary data.</text>
</comment>
<gene>
    <name evidence="2" type="ORF">PXEA_LOCUS31523</name>
</gene>
<feature type="region of interest" description="Disordered" evidence="1">
    <location>
        <begin position="414"/>
        <end position="460"/>
    </location>
</feature>
<evidence type="ECO:0000256" key="1">
    <source>
        <dbReference type="SAM" id="MobiDB-lite"/>
    </source>
</evidence>
<dbReference type="OrthoDB" id="10681168at2759"/>
<dbReference type="Proteomes" id="UP000784294">
    <property type="component" value="Unassembled WGS sequence"/>
</dbReference>
<dbReference type="EMBL" id="CAAALY010256846">
    <property type="protein sequence ID" value="VEL38083.1"/>
    <property type="molecule type" value="Genomic_DNA"/>
</dbReference>
<evidence type="ECO:0000313" key="2">
    <source>
        <dbReference type="EMBL" id="VEL38083.1"/>
    </source>
</evidence>
<protein>
    <submittedName>
        <fullName evidence="2">Uncharacterized protein</fullName>
    </submittedName>
</protein>
<dbReference type="AlphaFoldDB" id="A0A448XJD3"/>
<feature type="region of interest" description="Disordered" evidence="1">
    <location>
        <begin position="231"/>
        <end position="263"/>
    </location>
</feature>
<accession>A0A448XJD3</accession>
<organism evidence="2 3">
    <name type="scientific">Protopolystoma xenopodis</name>
    <dbReference type="NCBI Taxonomy" id="117903"/>
    <lineage>
        <taxon>Eukaryota</taxon>
        <taxon>Metazoa</taxon>
        <taxon>Spiralia</taxon>
        <taxon>Lophotrochozoa</taxon>
        <taxon>Platyhelminthes</taxon>
        <taxon>Monogenea</taxon>
        <taxon>Polyopisthocotylea</taxon>
        <taxon>Polystomatidea</taxon>
        <taxon>Polystomatidae</taxon>
        <taxon>Protopolystoma</taxon>
    </lineage>
</organism>
<reference evidence="2" key="1">
    <citation type="submission" date="2018-11" db="EMBL/GenBank/DDBJ databases">
        <authorList>
            <consortium name="Pathogen Informatics"/>
        </authorList>
    </citation>
    <scope>NUCLEOTIDE SEQUENCE</scope>
</reference>
<keyword evidence="3" id="KW-1185">Reference proteome</keyword>
<sequence>MATQTTNGEAKLSATATATAMVPETGVEAVGAACPIFFKKPPTSFVSSQDWSLYVRICCHLRQVKTQFGLSEEEASKWLPSGSANRRKSSCILRLVASFNRLYCEYANVCDSYVRNLASSSSSSSLLAAAAVAKALPVASGLGPACPRCRVNRKGDRVYLCRRHRRPSGESGPGPDLAGGDRGACFFEETPEACTDKTLLDGPPSASTLANTETTSILLNSPHPSLVSRSASQFTQTSPGLGAVVLQRSEPRRPNTSPRPNTGSRASCFDWCFAQPPCPAGGCLGPEGREARREDEYYDEIRRQPNRASIHVFQCRQLESRLEHRARVPATWLPRAEGASRDSLVSIRLPIALELLLPRMQRQIEEVMSACRFIFDPLEVAAELRLSNYTTDGCIHFFERTRLLRDVIQEFLPKRPPPQAARSPDEEPLDAQHHQAQQQCRALAGPHAGEQKASGDGEPALLPGPGDSTFCLTNEEVAKAMLQLQKQPSGRVVGAIRPKLSSFLVKPTALRINGFMCKACDSISSLAYHNSAHFDRTLLTPCPNAKPRMHEEEEEECVCPSCAGAASNLDMPTIRPSCHESALGLLGRRGFQTSLGLFLEGGTF</sequence>